<evidence type="ECO:0000256" key="2">
    <source>
        <dbReference type="ARBA" id="ARBA00023125"/>
    </source>
</evidence>
<dbReference type="Pfam" id="PF09339">
    <property type="entry name" value="HTH_IclR"/>
    <property type="match status" value="1"/>
</dbReference>
<keyword evidence="1" id="KW-0805">Transcription regulation</keyword>
<dbReference type="InterPro" id="IPR036390">
    <property type="entry name" value="WH_DNA-bd_sf"/>
</dbReference>
<dbReference type="Gene3D" id="1.10.10.10">
    <property type="entry name" value="Winged helix-like DNA-binding domain superfamily/Winged helix DNA-binding domain"/>
    <property type="match status" value="1"/>
</dbReference>
<evidence type="ECO:0000313" key="7">
    <source>
        <dbReference type="EMBL" id="MTD55456.1"/>
    </source>
</evidence>
<feature type="domain" description="HTH iclR-type" evidence="5">
    <location>
        <begin position="21"/>
        <end position="86"/>
    </location>
</feature>
<proteinExistence type="predicted"/>
<dbReference type="Gene3D" id="3.30.450.40">
    <property type="match status" value="1"/>
</dbReference>
<protein>
    <submittedName>
        <fullName evidence="7">Helix-turn-helix domain-containing protein</fullName>
    </submittedName>
</protein>
<dbReference type="AlphaFoldDB" id="A0A6N7Z6Y6"/>
<name>A0A6N7Z6Y6_9PSEU</name>
<evidence type="ECO:0000313" key="8">
    <source>
        <dbReference type="Proteomes" id="UP000440096"/>
    </source>
</evidence>
<dbReference type="SMART" id="SM00346">
    <property type="entry name" value="HTH_ICLR"/>
    <property type="match status" value="1"/>
</dbReference>
<evidence type="ECO:0000256" key="3">
    <source>
        <dbReference type="ARBA" id="ARBA00023163"/>
    </source>
</evidence>
<sequence>MERLQADEHRNEKSSDDGAGSNVIAKAATLMRVVANAGTRAGGVTTATAARHAGIPRPTAHRILMLLAHEGLLERDESSARWLLGPELQLLGVQSASRHDVTRKAREILDQLSRETGEDAMLYARRGSEVVCTASEEGSFPLRSHKVVEGTRFPLGVGSGGLAVLAHIPRTEMETYLSSLQLQTIYGPAHSAAAIRKRIAETRANGYSFNPGLLASNSFGVGAAVFDNLGSPAYALCLTGVEDRFTQRRVATLGRLALEAAHRLSKRIAG</sequence>
<feature type="region of interest" description="Disordered" evidence="4">
    <location>
        <begin position="1"/>
        <end position="20"/>
    </location>
</feature>
<dbReference type="EMBL" id="WMBA01000022">
    <property type="protein sequence ID" value="MTD55456.1"/>
    <property type="molecule type" value="Genomic_DNA"/>
</dbReference>
<dbReference type="SUPFAM" id="SSF46785">
    <property type="entry name" value="Winged helix' DNA-binding domain"/>
    <property type="match status" value="1"/>
</dbReference>
<gene>
    <name evidence="7" type="ORF">GKO32_15930</name>
</gene>
<dbReference type="Proteomes" id="UP000440096">
    <property type="component" value="Unassembled WGS sequence"/>
</dbReference>
<keyword evidence="8" id="KW-1185">Reference proteome</keyword>
<evidence type="ECO:0000256" key="4">
    <source>
        <dbReference type="SAM" id="MobiDB-lite"/>
    </source>
</evidence>
<evidence type="ECO:0000256" key="1">
    <source>
        <dbReference type="ARBA" id="ARBA00023015"/>
    </source>
</evidence>
<feature type="domain" description="IclR-ED" evidence="6">
    <location>
        <begin position="87"/>
        <end position="270"/>
    </location>
</feature>
<dbReference type="InterPro" id="IPR014757">
    <property type="entry name" value="Tscrpt_reg_IclR_C"/>
</dbReference>
<comment type="caution">
    <text evidence="7">The sequence shown here is derived from an EMBL/GenBank/DDBJ whole genome shotgun (WGS) entry which is preliminary data.</text>
</comment>
<dbReference type="InterPro" id="IPR036388">
    <property type="entry name" value="WH-like_DNA-bd_sf"/>
</dbReference>
<feature type="compositionally biased region" description="Basic and acidic residues" evidence="4">
    <location>
        <begin position="1"/>
        <end position="16"/>
    </location>
</feature>
<dbReference type="SUPFAM" id="SSF55781">
    <property type="entry name" value="GAF domain-like"/>
    <property type="match status" value="1"/>
</dbReference>
<organism evidence="7 8">
    <name type="scientific">Amycolatopsis pithecellobii</name>
    <dbReference type="NCBI Taxonomy" id="664692"/>
    <lineage>
        <taxon>Bacteria</taxon>
        <taxon>Bacillati</taxon>
        <taxon>Actinomycetota</taxon>
        <taxon>Actinomycetes</taxon>
        <taxon>Pseudonocardiales</taxon>
        <taxon>Pseudonocardiaceae</taxon>
        <taxon>Amycolatopsis</taxon>
    </lineage>
</organism>
<dbReference type="PANTHER" id="PTHR30136:SF39">
    <property type="entry name" value="TRANSCRIPTIONAL REGULATORY PROTEIN"/>
    <property type="match status" value="1"/>
</dbReference>
<dbReference type="GO" id="GO:0003677">
    <property type="term" value="F:DNA binding"/>
    <property type="evidence" value="ECO:0007669"/>
    <property type="project" value="UniProtKB-KW"/>
</dbReference>
<keyword evidence="3" id="KW-0804">Transcription</keyword>
<dbReference type="OrthoDB" id="9807558at2"/>
<keyword evidence="2" id="KW-0238">DNA-binding</keyword>
<accession>A0A6N7Z6Y6</accession>
<dbReference type="GO" id="GO:0045892">
    <property type="term" value="P:negative regulation of DNA-templated transcription"/>
    <property type="evidence" value="ECO:0007669"/>
    <property type="project" value="TreeGrafter"/>
</dbReference>
<evidence type="ECO:0000259" key="6">
    <source>
        <dbReference type="PROSITE" id="PS51078"/>
    </source>
</evidence>
<dbReference type="InterPro" id="IPR029016">
    <property type="entry name" value="GAF-like_dom_sf"/>
</dbReference>
<evidence type="ECO:0000259" key="5">
    <source>
        <dbReference type="PROSITE" id="PS51077"/>
    </source>
</evidence>
<dbReference type="Pfam" id="PF01614">
    <property type="entry name" value="IclR_C"/>
    <property type="match status" value="1"/>
</dbReference>
<dbReference type="InterPro" id="IPR050707">
    <property type="entry name" value="HTH_MetabolicPath_Reg"/>
</dbReference>
<dbReference type="PANTHER" id="PTHR30136">
    <property type="entry name" value="HELIX-TURN-HELIX TRANSCRIPTIONAL REGULATOR, ICLR FAMILY"/>
    <property type="match status" value="1"/>
</dbReference>
<dbReference type="InterPro" id="IPR005471">
    <property type="entry name" value="Tscrpt_reg_IclR_N"/>
</dbReference>
<reference evidence="7 8" key="1">
    <citation type="submission" date="2019-11" db="EMBL/GenBank/DDBJ databases">
        <title>Draft genome of Amycolatopsis RM579.</title>
        <authorList>
            <person name="Duangmal K."/>
            <person name="Mingma R."/>
        </authorList>
    </citation>
    <scope>NUCLEOTIDE SEQUENCE [LARGE SCALE GENOMIC DNA]</scope>
    <source>
        <strain evidence="7 8">RM579</strain>
    </source>
</reference>
<dbReference type="GO" id="GO:0003700">
    <property type="term" value="F:DNA-binding transcription factor activity"/>
    <property type="evidence" value="ECO:0007669"/>
    <property type="project" value="TreeGrafter"/>
</dbReference>
<dbReference type="PROSITE" id="PS51077">
    <property type="entry name" value="HTH_ICLR"/>
    <property type="match status" value="1"/>
</dbReference>
<dbReference type="PROSITE" id="PS51078">
    <property type="entry name" value="ICLR_ED"/>
    <property type="match status" value="1"/>
</dbReference>